<evidence type="ECO:0000313" key="10">
    <source>
        <dbReference type="Proteomes" id="UP000242875"/>
    </source>
</evidence>
<feature type="region of interest" description="Disordered" evidence="7">
    <location>
        <begin position="340"/>
        <end position="362"/>
    </location>
</feature>
<evidence type="ECO:0000313" key="9">
    <source>
        <dbReference type="EMBL" id="OZJ04818.1"/>
    </source>
</evidence>
<dbReference type="Pfam" id="PF00046">
    <property type="entry name" value="Homeodomain"/>
    <property type="match status" value="1"/>
</dbReference>
<evidence type="ECO:0000256" key="1">
    <source>
        <dbReference type="ARBA" id="ARBA00004123"/>
    </source>
</evidence>
<dbReference type="Gene3D" id="1.10.10.60">
    <property type="entry name" value="Homeodomain-like"/>
    <property type="match status" value="1"/>
</dbReference>
<dbReference type="PRINTS" id="PR00031">
    <property type="entry name" value="HTHREPRESSR"/>
</dbReference>
<keyword evidence="2 5" id="KW-0238">DNA-binding</keyword>
<keyword evidence="3 5" id="KW-0371">Homeobox</keyword>
<dbReference type="InterPro" id="IPR001356">
    <property type="entry name" value="HD"/>
</dbReference>
<evidence type="ECO:0000256" key="6">
    <source>
        <dbReference type="RuleBase" id="RU000682"/>
    </source>
</evidence>
<dbReference type="SUPFAM" id="SSF46689">
    <property type="entry name" value="Homeodomain-like"/>
    <property type="match status" value="1"/>
</dbReference>
<dbReference type="PANTHER" id="PTHR24324:SF5">
    <property type="entry name" value="HEMATOPOIETICALLY-EXPRESSED HOMEOBOX PROTEIN HHEX"/>
    <property type="match status" value="1"/>
</dbReference>
<dbReference type="EMBL" id="MVBO01000029">
    <property type="protein sequence ID" value="OZJ04818.1"/>
    <property type="molecule type" value="Genomic_DNA"/>
</dbReference>
<dbReference type="InterPro" id="IPR009057">
    <property type="entry name" value="Homeodomain-like_sf"/>
</dbReference>
<dbReference type="CDD" id="cd00086">
    <property type="entry name" value="homeodomain"/>
    <property type="match status" value="1"/>
</dbReference>
<gene>
    <name evidence="9" type="ORF">BZG36_02333</name>
</gene>
<feature type="compositionally biased region" description="Basic and acidic residues" evidence="7">
    <location>
        <begin position="346"/>
        <end position="359"/>
    </location>
</feature>
<reference evidence="9 10" key="1">
    <citation type="journal article" date="2017" name="Mycologia">
        <title>Bifiguratus adelaidae, gen. et sp. nov., a new member of Mucoromycotina in endophytic and soil-dwelling habitats.</title>
        <authorList>
            <person name="Torres-Cruz T.J."/>
            <person name="Billingsley Tobias T.L."/>
            <person name="Almatruk M."/>
            <person name="Hesse C."/>
            <person name="Kuske C.R."/>
            <person name="Desiro A."/>
            <person name="Benucci G.M."/>
            <person name="Bonito G."/>
            <person name="Stajich J.E."/>
            <person name="Dunlap C."/>
            <person name="Arnold A.E."/>
            <person name="Porras-Alfaro A."/>
        </authorList>
    </citation>
    <scope>NUCLEOTIDE SEQUENCE [LARGE SCALE GENOMIC DNA]</scope>
    <source>
        <strain evidence="9 10">AZ0501</strain>
    </source>
</reference>
<evidence type="ECO:0000256" key="5">
    <source>
        <dbReference type="PROSITE-ProRule" id="PRU00108"/>
    </source>
</evidence>
<dbReference type="PROSITE" id="PS00027">
    <property type="entry name" value="HOMEOBOX_1"/>
    <property type="match status" value="1"/>
</dbReference>
<comment type="caution">
    <text evidence="9">The sequence shown here is derived from an EMBL/GenBank/DDBJ whole genome shotgun (WGS) entry which is preliminary data.</text>
</comment>
<dbReference type="GO" id="GO:0030154">
    <property type="term" value="P:cell differentiation"/>
    <property type="evidence" value="ECO:0007669"/>
    <property type="project" value="TreeGrafter"/>
</dbReference>
<feature type="DNA-binding region" description="Homeobox" evidence="5">
    <location>
        <begin position="37"/>
        <end position="96"/>
    </location>
</feature>
<dbReference type="AlphaFoldDB" id="A0A261Y2M2"/>
<proteinExistence type="predicted"/>
<dbReference type="PANTHER" id="PTHR24324">
    <property type="entry name" value="HOMEOBOX PROTEIN HHEX"/>
    <property type="match status" value="1"/>
</dbReference>
<keyword evidence="4 5" id="KW-0539">Nucleus</keyword>
<dbReference type="InterPro" id="IPR000047">
    <property type="entry name" value="HTH_motif"/>
</dbReference>
<keyword evidence="10" id="KW-1185">Reference proteome</keyword>
<dbReference type="GO" id="GO:0000978">
    <property type="term" value="F:RNA polymerase II cis-regulatory region sequence-specific DNA binding"/>
    <property type="evidence" value="ECO:0007669"/>
    <property type="project" value="TreeGrafter"/>
</dbReference>
<dbReference type="GO" id="GO:0000981">
    <property type="term" value="F:DNA-binding transcription factor activity, RNA polymerase II-specific"/>
    <property type="evidence" value="ECO:0007669"/>
    <property type="project" value="InterPro"/>
</dbReference>
<dbReference type="SMART" id="SM00389">
    <property type="entry name" value="HOX"/>
    <property type="match status" value="1"/>
</dbReference>
<dbReference type="InterPro" id="IPR017970">
    <property type="entry name" value="Homeobox_CS"/>
</dbReference>
<evidence type="ECO:0000256" key="4">
    <source>
        <dbReference type="ARBA" id="ARBA00023242"/>
    </source>
</evidence>
<dbReference type="OrthoDB" id="6159439at2759"/>
<organism evidence="9 10">
    <name type="scientific">Bifiguratus adelaidae</name>
    <dbReference type="NCBI Taxonomy" id="1938954"/>
    <lineage>
        <taxon>Eukaryota</taxon>
        <taxon>Fungi</taxon>
        <taxon>Fungi incertae sedis</taxon>
        <taxon>Mucoromycota</taxon>
        <taxon>Mucoromycotina</taxon>
        <taxon>Endogonomycetes</taxon>
        <taxon>Endogonales</taxon>
        <taxon>Endogonales incertae sedis</taxon>
        <taxon>Bifiguratus</taxon>
    </lineage>
</organism>
<dbReference type="InterPro" id="IPR051000">
    <property type="entry name" value="Homeobox_DNA-bind_prot"/>
</dbReference>
<dbReference type="PROSITE" id="PS50071">
    <property type="entry name" value="HOMEOBOX_2"/>
    <property type="match status" value="1"/>
</dbReference>
<protein>
    <recommendedName>
        <fullName evidence="8">Homeobox domain-containing protein</fullName>
    </recommendedName>
</protein>
<name>A0A261Y2M2_9FUNG</name>
<evidence type="ECO:0000259" key="8">
    <source>
        <dbReference type="PROSITE" id="PS50071"/>
    </source>
</evidence>
<sequence>MLPQPFHELDHNETMVEANQGDFEAEHGDANSSPYRSVKRRRRLTQEETKTLNSVFEATTKPNSQARKKLAEKLGMTPRAVQIWFQNRRAKQKRDTSDADGLDAQAYLKMGIRLGIPRGPCPGPVAHLQGAMPNDLIPIGPLSTRPPHPYPHLRRNSDFYTPSSSFSAVPAGPVLPYSDNGAAGDLNISEALMTAYRGSSSMPELANAAAFIGMKVANTSNNGINGNGQDLYSLSEQMASLQAQVLQNSATLPLQTPDGMMSAMQGESDIFNPSFCDMLSGEMSLEEQFNIFASINMAANDTILFGDMQSPSIIQHPLKTFTNLANVTQEPLIIPQVRETSQNVTTREREGTRDKRAPSESETLAHAIQNLSTATPPNALALETTPASKVPPLPNHNAMDTTTSISMSRTPTLTPDMISQIPPALMTSEGPWSEDEDAVSASNSDVEHADLVAINNAAFLNELKRTDSTDELGELLRFM</sequence>
<accession>A0A261Y2M2</accession>
<dbReference type="GO" id="GO:0005634">
    <property type="term" value="C:nucleus"/>
    <property type="evidence" value="ECO:0007669"/>
    <property type="project" value="UniProtKB-SubCell"/>
</dbReference>
<evidence type="ECO:0000256" key="2">
    <source>
        <dbReference type="ARBA" id="ARBA00023125"/>
    </source>
</evidence>
<feature type="domain" description="Homeobox" evidence="8">
    <location>
        <begin position="35"/>
        <end position="95"/>
    </location>
</feature>
<dbReference type="Proteomes" id="UP000242875">
    <property type="component" value="Unassembled WGS sequence"/>
</dbReference>
<evidence type="ECO:0000256" key="3">
    <source>
        <dbReference type="ARBA" id="ARBA00023155"/>
    </source>
</evidence>
<evidence type="ECO:0000256" key="7">
    <source>
        <dbReference type="SAM" id="MobiDB-lite"/>
    </source>
</evidence>
<comment type="subcellular location">
    <subcellularLocation>
        <location evidence="1 5 6">Nucleus</location>
    </subcellularLocation>
</comment>